<evidence type="ECO:0000256" key="7">
    <source>
        <dbReference type="ARBA" id="ARBA00023194"/>
    </source>
</evidence>
<keyword evidence="6" id="KW-0067">ATP-binding</keyword>
<dbReference type="FunFam" id="2.30.38.10:FF:000001">
    <property type="entry name" value="Non-ribosomal peptide synthetase PvdI"/>
    <property type="match status" value="2"/>
</dbReference>
<proteinExistence type="inferred from homology"/>
<dbReference type="Gene3D" id="3.40.50.12780">
    <property type="entry name" value="N-terminal domain of ligase-like"/>
    <property type="match status" value="1"/>
</dbReference>
<organism evidence="9 10">
    <name type="scientific">Bacillus cereus VD048</name>
    <dbReference type="NCBI Taxonomy" id="1053226"/>
    <lineage>
        <taxon>Bacteria</taxon>
        <taxon>Bacillati</taxon>
        <taxon>Bacillota</taxon>
        <taxon>Bacilli</taxon>
        <taxon>Bacillales</taxon>
        <taxon>Bacillaceae</taxon>
        <taxon>Bacillus</taxon>
        <taxon>Bacillus cereus group</taxon>
    </lineage>
</organism>
<dbReference type="InterPro" id="IPR045851">
    <property type="entry name" value="AMP-bd_C_sf"/>
</dbReference>
<dbReference type="Pfam" id="PF00668">
    <property type="entry name" value="Condensation"/>
    <property type="match status" value="2"/>
</dbReference>
<dbReference type="Pfam" id="PF00501">
    <property type="entry name" value="AMP-binding"/>
    <property type="match status" value="2"/>
</dbReference>
<evidence type="ECO:0000259" key="8">
    <source>
        <dbReference type="PROSITE" id="PS50075"/>
    </source>
</evidence>
<dbReference type="Gene3D" id="3.30.559.30">
    <property type="entry name" value="Nonribosomal peptide synthetase, condensation domain"/>
    <property type="match status" value="2"/>
</dbReference>
<name>J8HRL6_BACCE</name>
<dbReference type="GO" id="GO:0017000">
    <property type="term" value="P:antibiotic biosynthetic process"/>
    <property type="evidence" value="ECO:0007669"/>
    <property type="project" value="UniProtKB-KW"/>
</dbReference>
<dbReference type="InterPro" id="IPR042099">
    <property type="entry name" value="ANL_N_sf"/>
</dbReference>
<dbReference type="GO" id="GO:0003824">
    <property type="term" value="F:catalytic activity"/>
    <property type="evidence" value="ECO:0007669"/>
    <property type="project" value="InterPro"/>
</dbReference>
<feature type="domain" description="Carrier" evidence="8">
    <location>
        <begin position="410"/>
        <end position="485"/>
    </location>
</feature>
<dbReference type="InterPro" id="IPR006162">
    <property type="entry name" value="Ppantetheine_attach_site"/>
</dbReference>
<evidence type="ECO:0000256" key="3">
    <source>
        <dbReference type="ARBA" id="ARBA00022450"/>
    </source>
</evidence>
<dbReference type="CDD" id="cd19531">
    <property type="entry name" value="LCL_NRPS-like"/>
    <property type="match status" value="2"/>
</dbReference>
<dbReference type="InterPro" id="IPR001242">
    <property type="entry name" value="Condensation_dom"/>
</dbReference>
<protein>
    <submittedName>
        <fullName evidence="9">Amino acid adenylation domain-containing protein</fullName>
    </submittedName>
</protein>
<dbReference type="FunFam" id="3.30.300.30:FF:000010">
    <property type="entry name" value="Enterobactin synthetase component F"/>
    <property type="match status" value="2"/>
</dbReference>
<dbReference type="Gene3D" id="3.30.559.10">
    <property type="entry name" value="Chloramphenicol acetyltransferase-like domain"/>
    <property type="match status" value="2"/>
</dbReference>
<evidence type="ECO:0000256" key="4">
    <source>
        <dbReference type="ARBA" id="ARBA00022553"/>
    </source>
</evidence>
<dbReference type="NCBIfam" id="TIGR01733">
    <property type="entry name" value="AA-adenyl-dom"/>
    <property type="match status" value="2"/>
</dbReference>
<dbReference type="GO" id="GO:0005524">
    <property type="term" value="F:ATP binding"/>
    <property type="evidence" value="ECO:0007669"/>
    <property type="project" value="UniProtKB-KW"/>
</dbReference>
<dbReference type="Gene3D" id="3.30.300.30">
    <property type="match status" value="2"/>
</dbReference>
<evidence type="ECO:0000256" key="6">
    <source>
        <dbReference type="ARBA" id="ARBA00022840"/>
    </source>
</evidence>
<keyword evidence="7" id="KW-0045">Antibiotic biosynthesis</keyword>
<dbReference type="InterPro" id="IPR036736">
    <property type="entry name" value="ACP-like_sf"/>
</dbReference>
<dbReference type="Pfam" id="PF00550">
    <property type="entry name" value="PP-binding"/>
    <property type="match status" value="2"/>
</dbReference>
<dbReference type="PATRIC" id="fig|1053226.3.peg.1427"/>
<dbReference type="GO" id="GO:0031177">
    <property type="term" value="F:phosphopantetheine binding"/>
    <property type="evidence" value="ECO:0007669"/>
    <property type="project" value="InterPro"/>
</dbReference>
<dbReference type="InterPro" id="IPR025110">
    <property type="entry name" value="AMP-bd_C"/>
</dbReference>
<dbReference type="Gene3D" id="1.10.1200.10">
    <property type="entry name" value="ACP-like"/>
    <property type="match status" value="2"/>
</dbReference>
<dbReference type="GO" id="GO:0044550">
    <property type="term" value="P:secondary metabolite biosynthetic process"/>
    <property type="evidence" value="ECO:0007669"/>
    <property type="project" value="UniProtKB-ARBA"/>
</dbReference>
<evidence type="ECO:0000256" key="2">
    <source>
        <dbReference type="ARBA" id="ARBA00006432"/>
    </source>
</evidence>
<dbReference type="FunFam" id="3.30.559.10:FF:000012">
    <property type="entry name" value="Non-ribosomal peptide synthetase"/>
    <property type="match status" value="1"/>
</dbReference>
<dbReference type="SUPFAM" id="SSF47336">
    <property type="entry name" value="ACP-like"/>
    <property type="match status" value="2"/>
</dbReference>
<comment type="caution">
    <text evidence="9">The sequence shown here is derived from an EMBL/GenBank/DDBJ whole genome shotgun (WGS) entry which is preliminary data.</text>
</comment>
<dbReference type="Proteomes" id="UP000006960">
    <property type="component" value="Unassembled WGS sequence"/>
</dbReference>
<dbReference type="HOGENOM" id="CLU_000022_0_0_9"/>
<dbReference type="PANTHER" id="PTHR45527">
    <property type="entry name" value="NONRIBOSOMAL PEPTIDE SYNTHETASE"/>
    <property type="match status" value="1"/>
</dbReference>
<feature type="domain" description="Carrier" evidence="8">
    <location>
        <begin position="1460"/>
        <end position="1535"/>
    </location>
</feature>
<accession>J8HRL6</accession>
<dbReference type="EMBL" id="AHEU01000008">
    <property type="protein sequence ID" value="EJR35727.1"/>
    <property type="molecule type" value="Genomic_DNA"/>
</dbReference>
<dbReference type="GO" id="GO:0008610">
    <property type="term" value="P:lipid biosynthetic process"/>
    <property type="evidence" value="ECO:0007669"/>
    <property type="project" value="UniProtKB-ARBA"/>
</dbReference>
<dbReference type="InterPro" id="IPR010071">
    <property type="entry name" value="AA_adenyl_dom"/>
</dbReference>
<dbReference type="SUPFAM" id="SSF56801">
    <property type="entry name" value="Acetyl-CoA synthetase-like"/>
    <property type="match status" value="2"/>
</dbReference>
<gene>
    <name evidence="9" type="ORF">IIG_01415</name>
</gene>
<dbReference type="SMART" id="SM00823">
    <property type="entry name" value="PKS_PP"/>
    <property type="match status" value="2"/>
</dbReference>
<dbReference type="GO" id="GO:0005829">
    <property type="term" value="C:cytosol"/>
    <property type="evidence" value="ECO:0007669"/>
    <property type="project" value="TreeGrafter"/>
</dbReference>
<dbReference type="FunFam" id="3.40.50.980:FF:000001">
    <property type="entry name" value="Non-ribosomal peptide synthetase"/>
    <property type="match status" value="1"/>
</dbReference>
<dbReference type="CDD" id="cd05930">
    <property type="entry name" value="A_NRPS"/>
    <property type="match status" value="1"/>
</dbReference>
<dbReference type="SUPFAM" id="SSF52777">
    <property type="entry name" value="CoA-dependent acyltransferases"/>
    <property type="match status" value="4"/>
</dbReference>
<dbReference type="InterPro" id="IPR023213">
    <property type="entry name" value="CAT-like_dom_sf"/>
</dbReference>
<dbReference type="Gene3D" id="3.40.50.980">
    <property type="match status" value="2"/>
</dbReference>
<evidence type="ECO:0000313" key="9">
    <source>
        <dbReference type="EMBL" id="EJR35727.1"/>
    </source>
</evidence>
<evidence type="ECO:0000313" key="10">
    <source>
        <dbReference type="Proteomes" id="UP000006960"/>
    </source>
</evidence>
<comment type="similarity">
    <text evidence="2">Belongs to the ATP-dependent AMP-binding enzyme family.</text>
</comment>
<dbReference type="InterPro" id="IPR000873">
    <property type="entry name" value="AMP-dep_synth/lig_dom"/>
</dbReference>
<keyword evidence="4" id="KW-0597">Phosphoprotein</keyword>
<dbReference type="PANTHER" id="PTHR45527:SF14">
    <property type="entry name" value="PLIPASTATIN SYNTHASE SUBUNIT B"/>
    <property type="match status" value="1"/>
</dbReference>
<evidence type="ECO:0000256" key="5">
    <source>
        <dbReference type="ARBA" id="ARBA00022741"/>
    </source>
</evidence>
<feature type="non-terminal residue" evidence="9">
    <location>
        <position position="1"/>
    </location>
</feature>
<dbReference type="GO" id="GO:0043041">
    <property type="term" value="P:amino acid activation for nonribosomal peptide biosynthetic process"/>
    <property type="evidence" value="ECO:0007669"/>
    <property type="project" value="TreeGrafter"/>
</dbReference>
<dbReference type="FunFam" id="1.10.1200.10:FF:000005">
    <property type="entry name" value="Nonribosomal peptide synthetase 1"/>
    <property type="match status" value="2"/>
</dbReference>
<dbReference type="Pfam" id="PF13193">
    <property type="entry name" value="AMP-binding_C"/>
    <property type="match status" value="2"/>
</dbReference>
<evidence type="ECO:0000256" key="1">
    <source>
        <dbReference type="ARBA" id="ARBA00001957"/>
    </source>
</evidence>
<dbReference type="FunFam" id="3.40.50.12780:FF:000012">
    <property type="entry name" value="Non-ribosomal peptide synthetase"/>
    <property type="match status" value="1"/>
</dbReference>
<sequence>DAGIQVLVTKETLLELFSEEIEVICLDRDQEKISLENSTSPDSKVTIENLAYVIYTSGSTGNPKGALVQHHSVLNLSYGLQKEVFLHEIPTSMRVGLNASIAFDASVQQLQMLLYGSSLYIIPNEVRSNPRQFVSYIRENKLEMFDITPSLLQLLIDGGLLEMNDGVHVPSKVLVGGELIMPSLWEQLVEADKIHFYNVYGPTECTVDATCYHIKKDSKRVTIGRPLPNVQTYVLDRNWLPVPVGVTGELYIGGAGLARGYLNRPELTSERFIPHPFKEGERLYRTGDLVKYLPDGNLEYIGRIDSQVKIRGFRIELGEIEAALLEYSSVKEVVVLAREDNPGDKRLVAYVVGNGSRNEWREHLKGRLPSYMIPAHFIEMEVMPLTPNGKIDRKILPAPKEQLVIENVLSPRTPVEELVASIWSEVLGMEHIGIQDSFFELGGHSLLATQVAFRLQDAFQIELSVRELFEYSTIETLAERVVQLRQRGQKRDLPPLKRVERGKPLSLSYAQQRMWFLHSLNQEYSVYNIPIVLHLEGNLNIKAFKSSITEIVRRHESFRTRIWEGENGPVQQIQEQIKVDVPLIHLDQAEVEDVYHLAKQLNDKPFNLSQGTLFRSVLVQTSKQDYYLIWIVHHIISDGWSTELFKKELMILYSAFNVGKPSPLVELPIQYADYAHWQQEWIQGNVLKQQLQYWKQRLSGILPVLQLPIDKPRPPVQRFHGAIHEFVISQDLSKRIKELSHKFGMTTFMTLLAALNTLLYRYSGQEDILIGSPIANRNSTEIEGLIGFFVNTLVMRTELSNNPRFTELMEQVRRVSLEAYAHQDIPFEKLVQELHPERNQSYSPLFQVMFVMQNSLFKEEKIPGLNICQHTFDTEMSKFDLTLFVTEVENGLQASLEYNTDLFDKVTIERMAEHFCCLLRSISSDPQQRLSEISLLTETERELMLINWNNTQVGYPRKDVIHKQLEEQAERTPEAVAVVYEDQKLTYQELNEKANQLAHYLQKRGIGPDSLVGLCVERSPEMIVGLFGILKAGGAYVPLDPTYPQKRLRYIVEDAGIQVLVTKETLLELFSEEIEVICLDRDQEKIYLENSTSPDSKVTIENLAYVIYTSGSTGNPKGVMIEHHGLIDYLTWALDAYEVEKGIGTIVSSSLAFDATITSLFPPLLIGGKAILLREGEEIEQLSEMLRKYKNLSLLKITPAHLQLLNQQLSSEDLANRVRTVVIGGEALLGENITFWQQAAPETRIINEYGPTETVVGCSVYHASEIQKGPVPIGRPITNKQFYILDSLMQPVPIGVIGELYIGGVGLARGYLNRPELTSERFIPHPFKQGERLYRTGDLVKYLPDGNLEYIGRIDSQVKIRGFRIELGEIEAALLEHSSVKEVVVLAREDNPVDKRLVAYVVGNGNSNEWREHLKGRLPSYMIPTHFIEMEVLPLTPNGKIDRKILPAPKEQLVIENVLSPRTPVEELVASIWSEVLGMEHIGIQDSFFELGGHSLLATQVTFRLQDAFQIELSVRELFEYSTVETLAERVVQLRQRGQKRNLPPLNRVERGNPLPLSYAQHRLWFIDQLEGASALYNIVLPLHIVGNLNEQALVSAVQEIVNRHEVLRTTFTEIEGSPMQVIKPPSEIQLSVIDLSRDDLGVQSTQVQQLIKELTDYKFDLSRGPLFRSHLVKIGKCECVLVMVMHHIISDGWSNELLIREFGQFYESFATGQSFSIPELPVQYVDYAAWQRKWLEGGVLESQLGYWKRHLADAPPLLEIRTDYPRPLVQSYRGAVQKFELSIELSSALKTLSRTAGVTLFMTLMAAYKTLLFRETEKEDISVGFPVANRNRSEAEGLIGFFVNTLILRTDLSGNPTFQEVLQQVREMALEAYANQDIPFEKIVEELHPERNRSYSPLCQVMFVLQKEVPTILLDCHDIRMTVCEVEEKFSKFDLTFFMEERGGKLIGNVEYSTDLFRKETIEKMISQFQLVLESVVKHPEKRLREIQLGSVDVLFTKGELNELFD</sequence>
<reference evidence="9 10" key="1">
    <citation type="submission" date="2012-04" db="EMBL/GenBank/DDBJ databases">
        <title>The Genome Sequence of Bacillus cereus VD048.</title>
        <authorList>
            <consortium name="The Broad Institute Genome Sequencing Platform"/>
            <consortium name="The Broad Institute Genome Sequencing Center for Infectious Disease"/>
            <person name="Feldgarden M."/>
            <person name="Van der Auwera G.A."/>
            <person name="Mahillon J."/>
            <person name="Duprez V."/>
            <person name="Timmery S."/>
            <person name="Mattelet C."/>
            <person name="Dierick K."/>
            <person name="Sun M."/>
            <person name="Yu Z."/>
            <person name="Zhu L."/>
            <person name="Hu X."/>
            <person name="Shank E.B."/>
            <person name="Swiecicka I."/>
            <person name="Hansen B.M."/>
            <person name="Andrup L."/>
            <person name="Young S.K."/>
            <person name="Zeng Q."/>
            <person name="Gargeya S."/>
            <person name="Fitzgerald M."/>
            <person name="Haas B."/>
            <person name="Abouelleil A."/>
            <person name="Alvarado L."/>
            <person name="Arachchi H.M."/>
            <person name="Berlin A."/>
            <person name="Chapman S.B."/>
            <person name="Goldberg J."/>
            <person name="Griggs A."/>
            <person name="Gujja S."/>
            <person name="Hansen M."/>
            <person name="Howarth C."/>
            <person name="Imamovic A."/>
            <person name="Larimer J."/>
            <person name="McCowen C."/>
            <person name="Montmayeur A."/>
            <person name="Murphy C."/>
            <person name="Neiman D."/>
            <person name="Pearson M."/>
            <person name="Priest M."/>
            <person name="Roberts A."/>
            <person name="Saif S."/>
            <person name="Shea T."/>
            <person name="Sisk P."/>
            <person name="Sykes S."/>
            <person name="Wortman J."/>
            <person name="Nusbaum C."/>
            <person name="Birren B."/>
        </authorList>
    </citation>
    <scope>NUCLEOTIDE SEQUENCE [LARGE SCALE GENOMIC DNA]</scope>
    <source>
        <strain evidence="9 10">VD048</strain>
    </source>
</reference>
<dbReference type="NCBIfam" id="NF003417">
    <property type="entry name" value="PRK04813.1"/>
    <property type="match status" value="2"/>
</dbReference>
<comment type="cofactor">
    <cofactor evidence="1">
        <name>pantetheine 4'-phosphate</name>
        <dbReference type="ChEBI" id="CHEBI:47942"/>
    </cofactor>
</comment>
<dbReference type="PROSITE" id="PS00455">
    <property type="entry name" value="AMP_BINDING"/>
    <property type="match status" value="2"/>
</dbReference>
<dbReference type="Gene3D" id="2.30.38.10">
    <property type="entry name" value="Luciferase, Domain 3"/>
    <property type="match status" value="1"/>
</dbReference>
<dbReference type="InterPro" id="IPR020845">
    <property type="entry name" value="AMP-binding_CS"/>
</dbReference>
<dbReference type="PROSITE" id="PS50075">
    <property type="entry name" value="CARRIER"/>
    <property type="match status" value="2"/>
</dbReference>
<dbReference type="PROSITE" id="PS00012">
    <property type="entry name" value="PHOSPHOPANTETHEINE"/>
    <property type="match status" value="2"/>
</dbReference>
<keyword evidence="3" id="KW-0596">Phosphopantetheine</keyword>
<dbReference type="InterPro" id="IPR020806">
    <property type="entry name" value="PKS_PP-bd"/>
</dbReference>
<dbReference type="InterPro" id="IPR009081">
    <property type="entry name" value="PP-bd_ACP"/>
</dbReference>
<keyword evidence="5" id="KW-0547">Nucleotide-binding</keyword>